<feature type="transmembrane region" description="Helical" evidence="1">
    <location>
        <begin position="59"/>
        <end position="79"/>
    </location>
</feature>
<dbReference type="RefSeq" id="WP_222876810.1">
    <property type="nucleotide sequence ID" value="NZ_AP023361.1"/>
</dbReference>
<feature type="transmembrane region" description="Helical" evidence="1">
    <location>
        <begin position="237"/>
        <end position="261"/>
    </location>
</feature>
<feature type="transmembrane region" description="Helical" evidence="1">
    <location>
        <begin position="293"/>
        <end position="310"/>
    </location>
</feature>
<feature type="domain" description="EamA" evidence="2">
    <location>
        <begin position="23"/>
        <end position="159"/>
    </location>
</feature>
<feature type="transmembrane region" description="Helical" evidence="1">
    <location>
        <begin position="22"/>
        <end position="38"/>
    </location>
</feature>
<keyword evidence="1" id="KW-0812">Transmembrane</keyword>
<dbReference type="PANTHER" id="PTHR22911">
    <property type="entry name" value="ACYL-MALONYL CONDENSING ENZYME-RELATED"/>
    <property type="match status" value="1"/>
</dbReference>
<evidence type="ECO:0000259" key="2">
    <source>
        <dbReference type="Pfam" id="PF00892"/>
    </source>
</evidence>
<dbReference type="InterPro" id="IPR000620">
    <property type="entry name" value="EamA_dom"/>
</dbReference>
<name>A0A6S6QMJ5_9HYPH</name>
<organism evidence="3 4">
    <name type="scientific">Terrihabitans soli</name>
    <dbReference type="NCBI Taxonomy" id="708113"/>
    <lineage>
        <taxon>Bacteria</taxon>
        <taxon>Pseudomonadati</taxon>
        <taxon>Pseudomonadota</taxon>
        <taxon>Alphaproteobacteria</taxon>
        <taxon>Hyphomicrobiales</taxon>
        <taxon>Terrihabitans</taxon>
    </lineage>
</organism>
<dbReference type="AlphaFoldDB" id="A0A6S6QMJ5"/>
<feature type="transmembrane region" description="Helical" evidence="1">
    <location>
        <begin position="199"/>
        <end position="225"/>
    </location>
</feature>
<keyword evidence="1" id="KW-0472">Membrane</keyword>
<accession>A0A6S6QMJ5</accession>
<evidence type="ECO:0000256" key="1">
    <source>
        <dbReference type="SAM" id="Phobius"/>
    </source>
</evidence>
<sequence>MACYRLDGQASNSGQAVIPSEWYWAIFTVIAAAAQTLRNAAQRQVTGAAGVFGATLVRFLYGLPFAVLFFAAIVSVHGLPPEPDAAFWAWTVFGAVLQIVATGLLLAAMNERNFAVAIAYSRTEPVQIAIFGLIVLGDPLTLLLAVAILAATLGVLCLSWPKSGMKLETRPVVLGILAGSAFAMSAIGFRAAVQELDAPFTLAATTMLLTALIIQSILMTGFMLWRDRTGLSAVASAWKISLMAGAAGATATQLWFFAFALESAARVRTLGVIEILFAQIVSARLLREGATARELIGIALVIVGVVVVLNA</sequence>
<feature type="domain" description="EamA" evidence="2">
    <location>
        <begin position="172"/>
        <end position="309"/>
    </location>
</feature>
<protein>
    <submittedName>
        <fullName evidence="3">DMT transporter permease</fullName>
    </submittedName>
</protein>
<keyword evidence="4" id="KW-1185">Reference proteome</keyword>
<dbReference type="Pfam" id="PF00892">
    <property type="entry name" value="EamA"/>
    <property type="match status" value="2"/>
</dbReference>
<dbReference type="GO" id="GO:0016020">
    <property type="term" value="C:membrane"/>
    <property type="evidence" value="ECO:0007669"/>
    <property type="project" value="InterPro"/>
</dbReference>
<dbReference type="KEGG" id="tso:IZ6_08940"/>
<dbReference type="EMBL" id="AP023361">
    <property type="protein sequence ID" value="BCJ90159.1"/>
    <property type="molecule type" value="Genomic_DNA"/>
</dbReference>
<evidence type="ECO:0000313" key="3">
    <source>
        <dbReference type="EMBL" id="BCJ90159.1"/>
    </source>
</evidence>
<reference evidence="3 4" key="1">
    <citation type="submission" date="2020-08" db="EMBL/GenBank/DDBJ databases">
        <title>Genome sequence of Rhizobiales bacterium strain IZ6.</title>
        <authorList>
            <person name="Nakai R."/>
            <person name="Naganuma T."/>
        </authorList>
    </citation>
    <scope>NUCLEOTIDE SEQUENCE [LARGE SCALE GENOMIC DNA]</scope>
    <source>
        <strain evidence="3 4">IZ6</strain>
    </source>
</reference>
<feature type="transmembrane region" description="Helical" evidence="1">
    <location>
        <begin position="85"/>
        <end position="107"/>
    </location>
</feature>
<evidence type="ECO:0000313" key="4">
    <source>
        <dbReference type="Proteomes" id="UP000515317"/>
    </source>
</evidence>
<proteinExistence type="predicted"/>
<dbReference type="SUPFAM" id="SSF103481">
    <property type="entry name" value="Multidrug resistance efflux transporter EmrE"/>
    <property type="match status" value="2"/>
</dbReference>
<dbReference type="Proteomes" id="UP000515317">
    <property type="component" value="Chromosome"/>
</dbReference>
<dbReference type="InterPro" id="IPR037185">
    <property type="entry name" value="EmrE-like"/>
</dbReference>
<dbReference type="PANTHER" id="PTHR22911:SF137">
    <property type="entry name" value="SOLUTE CARRIER FAMILY 35 MEMBER G2-RELATED"/>
    <property type="match status" value="1"/>
</dbReference>
<gene>
    <name evidence="3" type="ORF">IZ6_08940</name>
</gene>
<feature type="transmembrane region" description="Helical" evidence="1">
    <location>
        <begin position="172"/>
        <end position="193"/>
    </location>
</feature>
<keyword evidence="1" id="KW-1133">Transmembrane helix</keyword>